<sequence length="296" mass="30209">MTVLALEIGPTRFAAIEVVDDVGVEDIRQIPMPANRAWDRCRELLLEVAAGAEVARVGVASAGPIDMAAGVVAPPQVAEWSAGFPLRDKIKSVFPSAVVQVALDGACQALAERNFGALRECQDALTITVTDSIAGGVTLGGFSVVGRTGNAGHIGHVLVPGFDDRCVCGGTGCLEAVASGASILRWARARGWSGDSLEDVIGAAEAGEEVPAEALRRAGTALGRAISSVAALLDIDVVVINGPLATAGNNLWKPMNSEMATHARLSYLPGLRVVPSQVGDVATLAGAGVMALALSA</sequence>
<dbReference type="InterPro" id="IPR000600">
    <property type="entry name" value="ROK"/>
</dbReference>
<evidence type="ECO:0000313" key="2">
    <source>
        <dbReference type="EMBL" id="ONM46339.1"/>
    </source>
</evidence>
<dbReference type="EMBL" id="MUMY01000026">
    <property type="protein sequence ID" value="ONM46339.1"/>
    <property type="molecule type" value="Genomic_DNA"/>
</dbReference>
<dbReference type="Gene3D" id="3.30.420.40">
    <property type="match status" value="2"/>
</dbReference>
<evidence type="ECO:0000256" key="1">
    <source>
        <dbReference type="ARBA" id="ARBA00006479"/>
    </source>
</evidence>
<keyword evidence="2" id="KW-0808">Transferase</keyword>
<dbReference type="GO" id="GO:0016301">
    <property type="term" value="F:kinase activity"/>
    <property type="evidence" value="ECO:0007669"/>
    <property type="project" value="UniProtKB-KW"/>
</dbReference>
<reference evidence="2 3" key="1">
    <citation type="journal article" date="2016" name="Antonie Van Leeuwenhoek">
        <title>Nocardia donostiensis sp. nov., isolated from human respiratory specimens.</title>
        <authorList>
            <person name="Ercibengoa M."/>
            <person name="Bell M."/>
            <person name="Marimon J.M."/>
            <person name="Humrighouse B."/>
            <person name="Klenk H.P."/>
            <person name="Potter G."/>
            <person name="Perez-Trallero E."/>
        </authorList>
    </citation>
    <scope>NUCLEOTIDE SEQUENCE [LARGE SCALE GENOMIC DNA]</scope>
    <source>
        <strain evidence="2 3">X1655</strain>
    </source>
</reference>
<accession>A0A1W0B8D8</accession>
<proteinExistence type="inferred from homology"/>
<gene>
    <name evidence="2" type="ORF">B0T46_23430</name>
</gene>
<organism evidence="2 3">
    <name type="scientific">Nocardia donostiensis</name>
    <dbReference type="NCBI Taxonomy" id="1538463"/>
    <lineage>
        <taxon>Bacteria</taxon>
        <taxon>Bacillati</taxon>
        <taxon>Actinomycetota</taxon>
        <taxon>Actinomycetes</taxon>
        <taxon>Mycobacteriales</taxon>
        <taxon>Nocardiaceae</taxon>
        <taxon>Nocardia</taxon>
    </lineage>
</organism>
<dbReference type="AlphaFoldDB" id="A0A1W0B8D8"/>
<dbReference type="Pfam" id="PF00480">
    <property type="entry name" value="ROK"/>
    <property type="match status" value="1"/>
</dbReference>
<dbReference type="Proteomes" id="UP000188836">
    <property type="component" value="Unassembled WGS sequence"/>
</dbReference>
<dbReference type="RefSeq" id="WP_077121030.1">
    <property type="nucleotide sequence ID" value="NZ_LOKT01000002.1"/>
</dbReference>
<keyword evidence="2" id="KW-0418">Kinase</keyword>
<dbReference type="OrthoDB" id="8772678at2"/>
<dbReference type="InterPro" id="IPR043129">
    <property type="entry name" value="ATPase_NBD"/>
</dbReference>
<dbReference type="PANTHER" id="PTHR18964:SF169">
    <property type="entry name" value="N-ACETYLMANNOSAMINE KINASE"/>
    <property type="match status" value="1"/>
</dbReference>
<dbReference type="PANTHER" id="PTHR18964">
    <property type="entry name" value="ROK (REPRESSOR, ORF, KINASE) FAMILY"/>
    <property type="match status" value="1"/>
</dbReference>
<evidence type="ECO:0000313" key="3">
    <source>
        <dbReference type="Proteomes" id="UP000188836"/>
    </source>
</evidence>
<protein>
    <submittedName>
        <fullName evidence="2">Sugar kinase</fullName>
    </submittedName>
</protein>
<dbReference type="SUPFAM" id="SSF53067">
    <property type="entry name" value="Actin-like ATPase domain"/>
    <property type="match status" value="1"/>
</dbReference>
<comment type="similarity">
    <text evidence="1">Belongs to the ROK (NagC/XylR) family.</text>
</comment>
<keyword evidence="3" id="KW-1185">Reference proteome</keyword>
<comment type="caution">
    <text evidence="2">The sequence shown here is derived from an EMBL/GenBank/DDBJ whole genome shotgun (WGS) entry which is preliminary data.</text>
</comment>
<name>A0A1W0B8D8_9NOCA</name>
<dbReference type="STRING" id="1538463.B0T36_03020"/>